<keyword evidence="9" id="KW-1185">Reference proteome</keyword>
<feature type="region of interest" description="Disordered" evidence="6">
    <location>
        <begin position="1"/>
        <end position="28"/>
    </location>
</feature>
<accession>A0A1I7AQA0</accession>
<dbReference type="EMBL" id="FPBA01000010">
    <property type="protein sequence ID" value="SFT77077.1"/>
    <property type="molecule type" value="Genomic_DNA"/>
</dbReference>
<feature type="domain" description="NlpC/P60" evidence="7">
    <location>
        <begin position="309"/>
        <end position="425"/>
    </location>
</feature>
<feature type="coiled-coil region" evidence="5">
    <location>
        <begin position="169"/>
        <end position="224"/>
    </location>
</feature>
<evidence type="ECO:0000256" key="2">
    <source>
        <dbReference type="ARBA" id="ARBA00022670"/>
    </source>
</evidence>
<dbReference type="Pfam" id="PF00877">
    <property type="entry name" value="NLPC_P60"/>
    <property type="match status" value="1"/>
</dbReference>
<dbReference type="PANTHER" id="PTHR47053">
    <property type="entry name" value="MUREIN DD-ENDOPEPTIDASE MEPH-RELATED"/>
    <property type="match status" value="1"/>
</dbReference>
<evidence type="ECO:0000256" key="5">
    <source>
        <dbReference type="SAM" id="Coils"/>
    </source>
</evidence>
<dbReference type="InterPro" id="IPR038765">
    <property type="entry name" value="Papain-like_cys_pep_sf"/>
</dbReference>
<feature type="compositionally biased region" description="Low complexity" evidence="6">
    <location>
        <begin position="253"/>
        <end position="265"/>
    </location>
</feature>
<dbReference type="Gene3D" id="3.90.1720.10">
    <property type="entry name" value="endopeptidase domain like (from Nostoc punctiforme)"/>
    <property type="match status" value="1"/>
</dbReference>
<keyword evidence="2" id="KW-0645">Protease</keyword>
<dbReference type="PANTHER" id="PTHR47053:SF1">
    <property type="entry name" value="MUREIN DD-ENDOPEPTIDASE MEPH-RELATED"/>
    <property type="match status" value="1"/>
</dbReference>
<dbReference type="GO" id="GO:0008234">
    <property type="term" value="F:cysteine-type peptidase activity"/>
    <property type="evidence" value="ECO:0007669"/>
    <property type="project" value="UniProtKB-KW"/>
</dbReference>
<keyword evidence="3 8" id="KW-0378">Hydrolase</keyword>
<dbReference type="GO" id="GO:0006508">
    <property type="term" value="P:proteolysis"/>
    <property type="evidence" value="ECO:0007669"/>
    <property type="project" value="UniProtKB-KW"/>
</dbReference>
<dbReference type="STRING" id="1296565.SAMN05660657_02956"/>
<proteinExistence type="inferred from homology"/>
<evidence type="ECO:0000256" key="4">
    <source>
        <dbReference type="ARBA" id="ARBA00022807"/>
    </source>
</evidence>
<dbReference type="Gene3D" id="6.10.250.3150">
    <property type="match status" value="1"/>
</dbReference>
<feature type="compositionally biased region" description="Low complexity" evidence="6">
    <location>
        <begin position="272"/>
        <end position="304"/>
    </location>
</feature>
<evidence type="ECO:0000313" key="9">
    <source>
        <dbReference type="Proteomes" id="UP000199546"/>
    </source>
</evidence>
<name>A0A1I7AQA0_9ACTN</name>
<reference evidence="9" key="1">
    <citation type="submission" date="2016-10" db="EMBL/GenBank/DDBJ databases">
        <authorList>
            <person name="Varghese N."/>
            <person name="Submissions S."/>
        </authorList>
    </citation>
    <scope>NUCLEOTIDE SEQUENCE [LARGE SCALE GENOMIC DNA]</scope>
    <source>
        <strain evidence="9">DSM 46136</strain>
    </source>
</reference>
<keyword evidence="5" id="KW-0175">Coiled coil</keyword>
<protein>
    <submittedName>
        <fullName evidence="8">Cell wall-associated hydrolase, NlpC family</fullName>
    </submittedName>
</protein>
<dbReference type="Proteomes" id="UP000199546">
    <property type="component" value="Unassembled WGS sequence"/>
</dbReference>
<evidence type="ECO:0000256" key="6">
    <source>
        <dbReference type="SAM" id="MobiDB-lite"/>
    </source>
</evidence>
<organism evidence="8 9">
    <name type="scientific">Geodermatophilus amargosae</name>
    <dbReference type="NCBI Taxonomy" id="1296565"/>
    <lineage>
        <taxon>Bacteria</taxon>
        <taxon>Bacillati</taxon>
        <taxon>Actinomycetota</taxon>
        <taxon>Actinomycetes</taxon>
        <taxon>Geodermatophilales</taxon>
        <taxon>Geodermatophilaceae</taxon>
        <taxon>Geodermatophilus</taxon>
    </lineage>
</organism>
<feature type="coiled-coil region" evidence="5">
    <location>
        <begin position="71"/>
        <end position="119"/>
    </location>
</feature>
<evidence type="ECO:0000259" key="7">
    <source>
        <dbReference type="PROSITE" id="PS51935"/>
    </source>
</evidence>
<dbReference type="AlphaFoldDB" id="A0A1I7AQA0"/>
<dbReference type="PROSITE" id="PS51935">
    <property type="entry name" value="NLPC_P60"/>
    <property type="match status" value="1"/>
</dbReference>
<sequence length="425" mass="42624">MATPRPLLGHARAQSTATTRIAGPHRPSRARRLGRVALVGTTAALTMSLLPGTAAADPEQATTSEQAAQLAAEAGHRLEVLSEQVNEAREVLTQQQAAADEADRAAADTQAQLQDLDGQIRQVARSAYTGGHSDTLAGLDLLMSSDSAEDFVSSLATLDQIAGHTSSVLDQVSQAAAAAQQAQADAEEAAAAAQRTLDDLSAQEGRLEDDIADYQAQVAALTEAERQAALAAQEAGRAAAAAAAAAEAEAAAGASDSSAGDSAGDTARDTAGDTAGDTARTSVPAPAPAATRAAAPAPAPAVSAGNGGSGAAQAAVQTALAQVGDPYVWGAGGPNAFDCSGLTQYAYAAAGINLPHSSSMQSRMGTAVSRADLQPGDLIFYYSPVSHVSMYIGNGQMVHASTSGQPVKVVSVDSMGGITGMRRIA</sequence>
<feature type="region of interest" description="Disordered" evidence="6">
    <location>
        <begin position="253"/>
        <end position="308"/>
    </location>
</feature>
<comment type="similarity">
    <text evidence="1">Belongs to the peptidase C40 family.</text>
</comment>
<evidence type="ECO:0000313" key="8">
    <source>
        <dbReference type="EMBL" id="SFT77077.1"/>
    </source>
</evidence>
<evidence type="ECO:0000256" key="1">
    <source>
        <dbReference type="ARBA" id="ARBA00007074"/>
    </source>
</evidence>
<gene>
    <name evidence="8" type="ORF">SAMN05660657_02956</name>
</gene>
<dbReference type="RefSeq" id="WP_245784730.1">
    <property type="nucleotide sequence ID" value="NZ_FPBA01000010.1"/>
</dbReference>
<dbReference type="InterPro" id="IPR051202">
    <property type="entry name" value="Peptidase_C40"/>
</dbReference>
<dbReference type="InterPro" id="IPR000064">
    <property type="entry name" value="NLP_P60_dom"/>
</dbReference>
<evidence type="ECO:0000256" key="3">
    <source>
        <dbReference type="ARBA" id="ARBA00022801"/>
    </source>
</evidence>
<keyword evidence="4" id="KW-0788">Thiol protease</keyword>
<dbReference type="SUPFAM" id="SSF54001">
    <property type="entry name" value="Cysteine proteinases"/>
    <property type="match status" value="1"/>
</dbReference>